<dbReference type="PANTHER" id="PTHR28144:SF1">
    <property type="entry name" value="ER MEMBRANE PROTEIN COMPLEX SUBUNIT 5"/>
    <property type="match status" value="1"/>
</dbReference>
<evidence type="ECO:0000256" key="2">
    <source>
        <dbReference type="ARBA" id="ARBA00006109"/>
    </source>
</evidence>
<dbReference type="Proteomes" id="UP000308768">
    <property type="component" value="Unassembled WGS sequence"/>
</dbReference>
<dbReference type="AlphaFoldDB" id="A0A4U0WNI0"/>
<reference evidence="8 9" key="1">
    <citation type="submission" date="2017-03" db="EMBL/GenBank/DDBJ databases">
        <title>Genomes of endolithic fungi from Antarctica.</title>
        <authorList>
            <person name="Coleine C."/>
            <person name="Masonjones S."/>
            <person name="Stajich J.E."/>
        </authorList>
    </citation>
    <scope>NUCLEOTIDE SEQUENCE [LARGE SCALE GENOMIC DNA]</scope>
    <source>
        <strain evidence="8 9">CCFEE 5187</strain>
    </source>
</reference>
<dbReference type="GO" id="GO:0072546">
    <property type="term" value="C:EMC complex"/>
    <property type="evidence" value="ECO:0007669"/>
    <property type="project" value="TreeGrafter"/>
</dbReference>
<dbReference type="InterPro" id="IPR018937">
    <property type="entry name" value="MMgT"/>
</dbReference>
<dbReference type="GO" id="GO:0034975">
    <property type="term" value="P:protein folding in endoplasmic reticulum"/>
    <property type="evidence" value="ECO:0007669"/>
    <property type="project" value="TreeGrafter"/>
</dbReference>
<sequence>MALLPAVLNVIGILVLTHAVYSANEHSTLLALTTAPHASLLPSSSSTTSAILRSLIPHITLPLDITLETLIAVGLICVGLVLGSPALRPIEWARWAGQLEAESAEELAKGREEGEVLGNSFAALEHRNGFLDIRRKRKEFAEWVREGRDGVVGTVN</sequence>
<evidence type="ECO:0000256" key="3">
    <source>
        <dbReference type="ARBA" id="ARBA00022692"/>
    </source>
</evidence>
<organism evidence="8 9">
    <name type="scientific">Cryomyces minteri</name>
    <dbReference type="NCBI Taxonomy" id="331657"/>
    <lineage>
        <taxon>Eukaryota</taxon>
        <taxon>Fungi</taxon>
        <taxon>Dikarya</taxon>
        <taxon>Ascomycota</taxon>
        <taxon>Pezizomycotina</taxon>
        <taxon>Dothideomycetes</taxon>
        <taxon>Dothideomycetes incertae sedis</taxon>
        <taxon>Cryomyces</taxon>
    </lineage>
</organism>
<evidence type="ECO:0000256" key="5">
    <source>
        <dbReference type="ARBA" id="ARBA00023136"/>
    </source>
</evidence>
<evidence type="ECO:0000256" key="7">
    <source>
        <dbReference type="SAM" id="SignalP"/>
    </source>
</evidence>
<evidence type="ECO:0000313" key="8">
    <source>
        <dbReference type="EMBL" id="TKA64561.1"/>
    </source>
</evidence>
<evidence type="ECO:0000256" key="6">
    <source>
        <dbReference type="SAM" id="Phobius"/>
    </source>
</evidence>
<feature type="transmembrane region" description="Helical" evidence="6">
    <location>
        <begin position="65"/>
        <end position="87"/>
    </location>
</feature>
<dbReference type="STRING" id="331657.A0A4U0WNI0"/>
<keyword evidence="5 6" id="KW-0472">Membrane</keyword>
<comment type="subcellular location">
    <subcellularLocation>
        <location evidence="1">Endomembrane system</location>
        <topology evidence="1">Multi-pass membrane protein</topology>
    </subcellularLocation>
</comment>
<keyword evidence="3 6" id="KW-0812">Transmembrane</keyword>
<keyword evidence="4 6" id="KW-1133">Transmembrane helix</keyword>
<keyword evidence="9" id="KW-1185">Reference proteome</keyword>
<comment type="caution">
    <text evidence="8">The sequence shown here is derived from an EMBL/GenBank/DDBJ whole genome shotgun (WGS) entry which is preliminary data.</text>
</comment>
<evidence type="ECO:0000256" key="1">
    <source>
        <dbReference type="ARBA" id="ARBA00004127"/>
    </source>
</evidence>
<dbReference type="Pfam" id="PF10270">
    <property type="entry name" value="MMgT"/>
    <property type="match status" value="1"/>
</dbReference>
<dbReference type="InterPro" id="IPR053279">
    <property type="entry name" value="EMC_subunit"/>
</dbReference>
<keyword evidence="7" id="KW-0732">Signal</keyword>
<protein>
    <submittedName>
        <fullName evidence="8">Uncharacterized protein</fullName>
    </submittedName>
</protein>
<evidence type="ECO:0000313" key="9">
    <source>
        <dbReference type="Proteomes" id="UP000308768"/>
    </source>
</evidence>
<gene>
    <name evidence="8" type="ORF">B0A49_08262</name>
</gene>
<evidence type="ECO:0000256" key="4">
    <source>
        <dbReference type="ARBA" id="ARBA00022989"/>
    </source>
</evidence>
<dbReference type="PANTHER" id="PTHR28144">
    <property type="entry name" value="ER MEMBRANE PROTEIN COMPLEX SUBUNIT 5"/>
    <property type="match status" value="1"/>
</dbReference>
<dbReference type="EMBL" id="NAJN01001248">
    <property type="protein sequence ID" value="TKA64561.1"/>
    <property type="molecule type" value="Genomic_DNA"/>
</dbReference>
<feature type="signal peptide" evidence="7">
    <location>
        <begin position="1"/>
        <end position="22"/>
    </location>
</feature>
<feature type="chain" id="PRO_5020441846" evidence="7">
    <location>
        <begin position="23"/>
        <end position="156"/>
    </location>
</feature>
<proteinExistence type="inferred from homology"/>
<accession>A0A4U0WNI0</accession>
<comment type="similarity">
    <text evidence="2">Belongs to the membrane magnesium transporter (TC 1.A.67) family.</text>
</comment>
<dbReference type="OrthoDB" id="44756at2759"/>
<name>A0A4U0WNI0_9PEZI</name>